<dbReference type="Proteomes" id="UP000298652">
    <property type="component" value="Chromosome 2"/>
</dbReference>
<dbReference type="PANTHER" id="PTHR11227">
    <property type="entry name" value="WD-REPEAT PROTEIN INTERACTING WITH PHOSPHOINOSIDES WIPI -RELATED"/>
    <property type="match status" value="1"/>
</dbReference>
<dbReference type="Gene3D" id="2.130.10.10">
    <property type="entry name" value="YVTN repeat-like/Quinoprotein amine dehydrogenase"/>
    <property type="match status" value="1"/>
</dbReference>
<sequence>MAGAGRARSGPFRSSLVSEPTPAPTHLVAATSSGVRVFSCSSLEHVFSRSSFTFPDGSGAAGEVTSADLASSSFLVAIVFGDTIQMMSAPSAMPGTTSSSPARTGRRSMIFPVCALAQVEGGRAFVLACPSPTIGEVHVWHGSNGDRVDVHAHNWSVACLELSGDGQLLATADSTGTVLRIFSTIDGLTLQESYVNEGVRYMAGFGQEPNTILVVGADGSFYRCQFDPLKGHMKPIEHKNFMKMDQKNAGAK</sequence>
<dbReference type="InterPro" id="IPR048720">
    <property type="entry name" value="PROPPIN"/>
</dbReference>
<feature type="region of interest" description="Disordered" evidence="4">
    <location>
        <begin position="1"/>
        <end position="23"/>
    </location>
</feature>
<keyword evidence="2" id="KW-0677">Repeat</keyword>
<evidence type="ECO:0000256" key="2">
    <source>
        <dbReference type="ARBA" id="ARBA00022737"/>
    </source>
</evidence>
<proteinExistence type="inferred from homology"/>
<name>A0A4U6W1W0_SETVI</name>
<gene>
    <name evidence="5" type="ORF">SEVIR_2G438500v2</name>
</gene>
<evidence type="ECO:0008006" key="7">
    <source>
        <dbReference type="Google" id="ProtNLM"/>
    </source>
</evidence>
<reference evidence="5" key="1">
    <citation type="submission" date="2019-03" db="EMBL/GenBank/DDBJ databases">
        <title>WGS assembly of Setaria viridis.</title>
        <authorList>
            <person name="Huang P."/>
            <person name="Jenkins J."/>
            <person name="Grimwood J."/>
            <person name="Barry K."/>
            <person name="Healey A."/>
            <person name="Mamidi S."/>
            <person name="Sreedasyam A."/>
            <person name="Shu S."/>
            <person name="Feldman M."/>
            <person name="Wu J."/>
            <person name="Yu Y."/>
            <person name="Chen C."/>
            <person name="Johnson J."/>
            <person name="Rokhsar D."/>
            <person name="Baxter I."/>
            <person name="Schmutz J."/>
            <person name="Brutnell T."/>
            <person name="Kellogg E."/>
        </authorList>
    </citation>
    <scope>NUCLEOTIDE SEQUENCE [LARGE SCALE GENOMIC DNA]</scope>
</reference>
<dbReference type="InterPro" id="IPR015943">
    <property type="entry name" value="WD40/YVTN_repeat-like_dom_sf"/>
</dbReference>
<evidence type="ECO:0000256" key="1">
    <source>
        <dbReference type="ARBA" id="ARBA00022574"/>
    </source>
</evidence>
<keyword evidence="1" id="KW-0853">WD repeat</keyword>
<evidence type="ECO:0000313" key="6">
    <source>
        <dbReference type="Proteomes" id="UP000298652"/>
    </source>
</evidence>
<protein>
    <recommendedName>
        <fullName evidence="7">Anaphase-promoting complex subunit 4 WD40 domain-containing protein</fullName>
    </recommendedName>
</protein>
<dbReference type="SUPFAM" id="SSF50978">
    <property type="entry name" value="WD40 repeat-like"/>
    <property type="match status" value="1"/>
</dbReference>
<dbReference type="AlphaFoldDB" id="A0A4U6W1W0"/>
<dbReference type="Gramene" id="TKW36408">
    <property type="protein sequence ID" value="TKW36408"/>
    <property type="gene ID" value="SEVIR_2G438500v2"/>
</dbReference>
<accession>A0A4U6W1W0</accession>
<dbReference type="InterPro" id="IPR036322">
    <property type="entry name" value="WD40_repeat_dom_sf"/>
</dbReference>
<dbReference type="EMBL" id="CM016553">
    <property type="protein sequence ID" value="TKW36408.1"/>
    <property type="molecule type" value="Genomic_DNA"/>
</dbReference>
<organism evidence="5 6">
    <name type="scientific">Setaria viridis</name>
    <name type="common">Green bristlegrass</name>
    <name type="synonym">Setaria italica subsp. viridis</name>
    <dbReference type="NCBI Taxonomy" id="4556"/>
    <lineage>
        <taxon>Eukaryota</taxon>
        <taxon>Viridiplantae</taxon>
        <taxon>Streptophyta</taxon>
        <taxon>Embryophyta</taxon>
        <taxon>Tracheophyta</taxon>
        <taxon>Spermatophyta</taxon>
        <taxon>Magnoliopsida</taxon>
        <taxon>Liliopsida</taxon>
        <taxon>Poales</taxon>
        <taxon>Poaceae</taxon>
        <taxon>PACMAD clade</taxon>
        <taxon>Panicoideae</taxon>
        <taxon>Panicodae</taxon>
        <taxon>Paniceae</taxon>
        <taxon>Cenchrinae</taxon>
        <taxon>Setaria</taxon>
    </lineage>
</organism>
<keyword evidence="6" id="KW-1185">Reference proteome</keyword>
<evidence type="ECO:0000256" key="4">
    <source>
        <dbReference type="SAM" id="MobiDB-lite"/>
    </source>
</evidence>
<evidence type="ECO:0000256" key="3">
    <source>
        <dbReference type="ARBA" id="ARBA00025740"/>
    </source>
</evidence>
<comment type="similarity">
    <text evidence="3">Belongs to the WD repeat PROPPIN family.</text>
</comment>
<evidence type="ECO:0000313" key="5">
    <source>
        <dbReference type="EMBL" id="TKW36408.1"/>
    </source>
</evidence>